<dbReference type="Proteomes" id="UP001190700">
    <property type="component" value="Unassembled WGS sequence"/>
</dbReference>
<dbReference type="AlphaFoldDB" id="A0AAE0F1R1"/>
<evidence type="ECO:0000256" key="3">
    <source>
        <dbReference type="ARBA" id="ARBA00022741"/>
    </source>
</evidence>
<comment type="caution">
    <text evidence="12">The sequence shown here is derived from an EMBL/GenBank/DDBJ whole genome shotgun (WGS) entry which is preliminary data.</text>
</comment>
<comment type="subcellular location">
    <subcellularLocation>
        <location evidence="1">Nucleus</location>
    </subcellularLocation>
</comment>
<dbReference type="GO" id="GO:0006283">
    <property type="term" value="P:transcription-coupled nucleotide-excision repair"/>
    <property type="evidence" value="ECO:0007669"/>
    <property type="project" value="TreeGrafter"/>
</dbReference>
<keyword evidence="5" id="KW-0347">Helicase</keyword>
<accession>A0AAE0F1R1</accession>
<keyword evidence="7" id="KW-0238">DNA-binding</keyword>
<dbReference type="EMBL" id="LGRX02027937">
    <property type="protein sequence ID" value="KAK3248603.1"/>
    <property type="molecule type" value="Genomic_DNA"/>
</dbReference>
<name>A0AAE0F1R1_9CHLO</name>
<feature type="non-terminal residue" evidence="12">
    <location>
        <position position="1"/>
    </location>
</feature>
<dbReference type="GO" id="GO:0005634">
    <property type="term" value="C:nucleus"/>
    <property type="evidence" value="ECO:0007669"/>
    <property type="project" value="TreeGrafter"/>
</dbReference>
<feature type="region of interest" description="Disordered" evidence="10">
    <location>
        <begin position="245"/>
        <end position="308"/>
    </location>
</feature>
<keyword evidence="6" id="KW-0067">ATP-binding</keyword>
<evidence type="ECO:0000256" key="4">
    <source>
        <dbReference type="ARBA" id="ARBA00022763"/>
    </source>
</evidence>
<keyword evidence="3" id="KW-0547">Nucleotide-binding</keyword>
<dbReference type="Gene3D" id="3.40.50.300">
    <property type="entry name" value="P-loop containing nucleotide triphosphate hydrolases"/>
    <property type="match status" value="1"/>
</dbReference>
<dbReference type="GO" id="GO:0008094">
    <property type="term" value="F:ATP-dependent activity, acting on DNA"/>
    <property type="evidence" value="ECO:0007669"/>
    <property type="project" value="TreeGrafter"/>
</dbReference>
<feature type="compositionally biased region" description="Low complexity" evidence="10">
    <location>
        <begin position="290"/>
        <end position="301"/>
    </location>
</feature>
<reference evidence="12 13" key="1">
    <citation type="journal article" date="2015" name="Genome Biol. Evol.">
        <title>Comparative Genomics of a Bacterivorous Green Alga Reveals Evolutionary Causalities and Consequences of Phago-Mixotrophic Mode of Nutrition.</title>
        <authorList>
            <person name="Burns J.A."/>
            <person name="Paasch A."/>
            <person name="Narechania A."/>
            <person name="Kim E."/>
        </authorList>
    </citation>
    <scope>NUCLEOTIDE SEQUENCE [LARGE SCALE GENOMIC DNA]</scope>
    <source>
        <strain evidence="12 13">PLY_AMNH</strain>
    </source>
</reference>
<keyword evidence="9" id="KW-0539">Nucleus</keyword>
<keyword evidence="8" id="KW-0234">DNA repair</keyword>
<dbReference type="SUPFAM" id="SSF52540">
    <property type="entry name" value="P-loop containing nucleoside triphosphate hydrolases"/>
    <property type="match status" value="1"/>
</dbReference>
<dbReference type="PANTHER" id="PTHR45629:SF7">
    <property type="entry name" value="DNA EXCISION REPAIR PROTEIN ERCC-6-RELATED"/>
    <property type="match status" value="1"/>
</dbReference>
<feature type="compositionally biased region" description="Polar residues" evidence="10">
    <location>
        <begin position="261"/>
        <end position="270"/>
    </location>
</feature>
<feature type="domain" description="Rad26/CSB-like winged helix DNA-binding" evidence="11">
    <location>
        <begin position="448"/>
        <end position="510"/>
    </location>
</feature>
<feature type="compositionally biased region" description="Basic and acidic residues" evidence="10">
    <location>
        <begin position="165"/>
        <end position="177"/>
    </location>
</feature>
<evidence type="ECO:0000256" key="2">
    <source>
        <dbReference type="ARBA" id="ARBA00007025"/>
    </source>
</evidence>
<dbReference type="InterPro" id="IPR050496">
    <property type="entry name" value="SNF2_RAD54_helicase_repair"/>
</dbReference>
<dbReference type="Pfam" id="PF25875">
    <property type="entry name" value="WHD_Rad26_CSB"/>
    <property type="match status" value="1"/>
</dbReference>
<keyword evidence="5" id="KW-0378">Hydrolase</keyword>
<evidence type="ECO:0000256" key="10">
    <source>
        <dbReference type="SAM" id="MobiDB-lite"/>
    </source>
</evidence>
<evidence type="ECO:0000256" key="6">
    <source>
        <dbReference type="ARBA" id="ARBA00022840"/>
    </source>
</evidence>
<feature type="region of interest" description="Disordered" evidence="10">
    <location>
        <begin position="420"/>
        <end position="439"/>
    </location>
</feature>
<evidence type="ECO:0000256" key="8">
    <source>
        <dbReference type="ARBA" id="ARBA00023204"/>
    </source>
</evidence>
<evidence type="ECO:0000256" key="5">
    <source>
        <dbReference type="ARBA" id="ARBA00022806"/>
    </source>
</evidence>
<evidence type="ECO:0000256" key="9">
    <source>
        <dbReference type="ARBA" id="ARBA00023242"/>
    </source>
</evidence>
<evidence type="ECO:0000256" key="1">
    <source>
        <dbReference type="ARBA" id="ARBA00004123"/>
    </source>
</evidence>
<dbReference type="PANTHER" id="PTHR45629">
    <property type="entry name" value="SNF2/RAD54 FAMILY MEMBER"/>
    <property type="match status" value="1"/>
</dbReference>
<evidence type="ECO:0000313" key="12">
    <source>
        <dbReference type="EMBL" id="KAK3248603.1"/>
    </source>
</evidence>
<feature type="compositionally biased region" description="Basic and acidic residues" evidence="10">
    <location>
        <begin position="81"/>
        <end position="95"/>
    </location>
</feature>
<keyword evidence="13" id="KW-1185">Reference proteome</keyword>
<dbReference type="InterPro" id="IPR058951">
    <property type="entry name" value="WHD_Rad26_CSB-like"/>
</dbReference>
<proteinExistence type="inferred from homology"/>
<evidence type="ECO:0000313" key="13">
    <source>
        <dbReference type="Proteomes" id="UP001190700"/>
    </source>
</evidence>
<feature type="region of interest" description="Disordered" evidence="10">
    <location>
        <begin position="81"/>
        <end position="177"/>
    </location>
</feature>
<keyword evidence="4" id="KW-0227">DNA damage</keyword>
<evidence type="ECO:0000259" key="11">
    <source>
        <dbReference type="Pfam" id="PF25875"/>
    </source>
</evidence>
<evidence type="ECO:0000256" key="7">
    <source>
        <dbReference type="ARBA" id="ARBA00023125"/>
    </source>
</evidence>
<organism evidence="12 13">
    <name type="scientific">Cymbomonas tetramitiformis</name>
    <dbReference type="NCBI Taxonomy" id="36881"/>
    <lineage>
        <taxon>Eukaryota</taxon>
        <taxon>Viridiplantae</taxon>
        <taxon>Chlorophyta</taxon>
        <taxon>Pyramimonadophyceae</taxon>
        <taxon>Pyramimonadales</taxon>
        <taxon>Pyramimonadaceae</taxon>
        <taxon>Cymbomonas</taxon>
    </lineage>
</organism>
<comment type="similarity">
    <text evidence="2">Belongs to the SNF2/RAD54 helicase family.</text>
</comment>
<protein>
    <recommendedName>
        <fullName evidence="11">Rad26/CSB-like winged helix DNA-binding domain-containing protein</fullName>
    </recommendedName>
</protein>
<sequence length="510" mass="54539">ERAWRIGQTRNVTVYRLITSGAIEEKIYHRQIFKQFMTNKILSDPRQRRFFKAKDISDLFTLADDEVKCTETADIFAEVDGEIKAADLEEGGRQQEDEEDEEMETAARHQQKCPEERAQAANGRTSRPPGGPAWQRRRVGADEDVPEVGQRGSSAGDTAGSGRGSARDRAAASKNEDTVEDDAHILKSLFGSSGISRWFNSHTPHILKSLFGSSGISSAMDHEKIETANNPERVVVDHEAQRVAQRATEALRQSRIARSAEGNTVPTWTGRSGAAGAPQGRFGRARNPRSVGGNPAAPGSAAKGGGAAADAAHASPAAGAGSGTALGSSELLERMRGRRVAASHADLGVAAGIMEGASSKGSAGARGRAGRGFRGVPTKMDIVEVLTADAAGQAVPLRLLSASPDHSHLRRAWQRTVSPCHLSDHADPSATGGASVAEAQGEGNKDLLVAMLVSFLQSQPRMRTKSAKIAGHFAQQVEQGHSKAQFRETLREIATFAKAEGFWELRDEYK</sequence>
<dbReference type="InterPro" id="IPR027417">
    <property type="entry name" value="P-loop_NTPase"/>
</dbReference>
<gene>
    <name evidence="12" type="ORF">CYMTET_41932</name>
</gene>